<comment type="caution">
    <text evidence="1">The sequence shown here is derived from an EMBL/GenBank/DDBJ whole genome shotgun (WGS) entry which is preliminary data.</text>
</comment>
<evidence type="ECO:0000313" key="2">
    <source>
        <dbReference type="Proteomes" id="UP000530564"/>
    </source>
</evidence>
<gene>
    <name evidence="1" type="ORF">GGQ61_000042</name>
</gene>
<proteinExistence type="predicted"/>
<dbReference type="Proteomes" id="UP000530564">
    <property type="component" value="Unassembled WGS sequence"/>
</dbReference>
<sequence length="153" mass="16919">MKTSAQLLFVLTDGGRARFVRKSDTTGHFETIDELKGLRDLDSVREKVRSRTLARTQSSATPRRSAIGREDTVRAAKESFLDRVAERAAATCRRENFSGIFIAAPARLIGPLEARLRDKASLAGTLGKDLTKTPIERLDQWIGDVPAARLSPR</sequence>
<organism evidence="1 2">
    <name type="scientific">Phenylobacterium haematophilum</name>
    <dbReference type="NCBI Taxonomy" id="98513"/>
    <lineage>
        <taxon>Bacteria</taxon>
        <taxon>Pseudomonadati</taxon>
        <taxon>Pseudomonadota</taxon>
        <taxon>Alphaproteobacteria</taxon>
        <taxon>Caulobacterales</taxon>
        <taxon>Caulobacteraceae</taxon>
        <taxon>Phenylobacterium</taxon>
    </lineage>
</organism>
<protein>
    <submittedName>
        <fullName evidence="1">Protein required for attachment to host cells</fullName>
    </submittedName>
</protein>
<reference evidence="1 2" key="1">
    <citation type="submission" date="2020-08" db="EMBL/GenBank/DDBJ databases">
        <title>Genomic Encyclopedia of Type Strains, Phase IV (KMG-IV): sequencing the most valuable type-strain genomes for metagenomic binning, comparative biology and taxonomic classification.</title>
        <authorList>
            <person name="Goeker M."/>
        </authorList>
    </citation>
    <scope>NUCLEOTIDE SEQUENCE [LARGE SCALE GENOMIC DNA]</scope>
    <source>
        <strain evidence="1 2">DSM 21793</strain>
    </source>
</reference>
<keyword evidence="2" id="KW-1185">Reference proteome</keyword>
<name>A0A839ZSG6_9CAUL</name>
<dbReference type="Pfam" id="PF10116">
    <property type="entry name" value="Host_attach"/>
    <property type="match status" value="1"/>
</dbReference>
<evidence type="ECO:0000313" key="1">
    <source>
        <dbReference type="EMBL" id="MBB3889345.1"/>
    </source>
</evidence>
<dbReference type="AlphaFoldDB" id="A0A839ZSG6"/>
<dbReference type="RefSeq" id="WP_183769361.1">
    <property type="nucleotide sequence ID" value="NZ_JACIDK010000001.1"/>
</dbReference>
<accession>A0A839ZSG6</accession>
<dbReference type="InterPro" id="IPR019291">
    <property type="entry name" value="Host_attachment_protein"/>
</dbReference>
<dbReference type="EMBL" id="JACIDK010000001">
    <property type="protein sequence ID" value="MBB3889345.1"/>
    <property type="molecule type" value="Genomic_DNA"/>
</dbReference>